<keyword evidence="2" id="KW-1185">Reference proteome</keyword>
<evidence type="ECO:0000313" key="1">
    <source>
        <dbReference type="EMBL" id="GBP63912.1"/>
    </source>
</evidence>
<name>A0A4C1XLN3_EUMVA</name>
<proteinExistence type="predicted"/>
<reference evidence="1 2" key="1">
    <citation type="journal article" date="2019" name="Commun. Biol.">
        <title>The bagworm genome reveals a unique fibroin gene that provides high tensile strength.</title>
        <authorList>
            <person name="Kono N."/>
            <person name="Nakamura H."/>
            <person name="Ohtoshi R."/>
            <person name="Tomita M."/>
            <person name="Numata K."/>
            <person name="Arakawa K."/>
        </authorList>
    </citation>
    <scope>NUCLEOTIDE SEQUENCE [LARGE SCALE GENOMIC DNA]</scope>
</reference>
<dbReference type="Proteomes" id="UP000299102">
    <property type="component" value="Unassembled WGS sequence"/>
</dbReference>
<gene>
    <name evidence="1" type="ORF">EVAR_39575_1</name>
</gene>
<dbReference type="AlphaFoldDB" id="A0A4C1XLN3"/>
<evidence type="ECO:0000313" key="2">
    <source>
        <dbReference type="Proteomes" id="UP000299102"/>
    </source>
</evidence>
<dbReference type="EMBL" id="BGZK01000882">
    <property type="protein sequence ID" value="GBP63912.1"/>
    <property type="molecule type" value="Genomic_DNA"/>
</dbReference>
<accession>A0A4C1XLN3</accession>
<organism evidence="1 2">
    <name type="scientific">Eumeta variegata</name>
    <name type="common">Bagworm moth</name>
    <name type="synonym">Eumeta japonica</name>
    <dbReference type="NCBI Taxonomy" id="151549"/>
    <lineage>
        <taxon>Eukaryota</taxon>
        <taxon>Metazoa</taxon>
        <taxon>Ecdysozoa</taxon>
        <taxon>Arthropoda</taxon>
        <taxon>Hexapoda</taxon>
        <taxon>Insecta</taxon>
        <taxon>Pterygota</taxon>
        <taxon>Neoptera</taxon>
        <taxon>Endopterygota</taxon>
        <taxon>Lepidoptera</taxon>
        <taxon>Glossata</taxon>
        <taxon>Ditrysia</taxon>
        <taxon>Tineoidea</taxon>
        <taxon>Psychidae</taxon>
        <taxon>Oiketicinae</taxon>
        <taxon>Eumeta</taxon>
    </lineage>
</organism>
<comment type="caution">
    <text evidence="1">The sequence shown here is derived from an EMBL/GenBank/DDBJ whole genome shotgun (WGS) entry which is preliminary data.</text>
</comment>
<protein>
    <submittedName>
        <fullName evidence="1">Uncharacterized protein</fullName>
    </submittedName>
</protein>
<sequence>MLLREMPQCALSAAPSVYCFSISKQGGSISPAAGQRLGAGAGAARGAVSARAPNAFFNFALLRILVYSSRRTCPDRKQRRFDCETVSQRCFSLKLIPGPPVAGLALQFCCETPTCLPAAGFCTAIGRMI</sequence>